<protein>
    <recommendedName>
        <fullName evidence="5">Lipoprotein</fullName>
    </recommendedName>
</protein>
<name>A0A4Q7MFN4_9BACT</name>
<dbReference type="Proteomes" id="UP000293874">
    <property type="component" value="Unassembled WGS sequence"/>
</dbReference>
<feature type="chain" id="PRO_5020777040" description="Lipoprotein" evidence="2">
    <location>
        <begin position="21"/>
        <end position="67"/>
    </location>
</feature>
<evidence type="ECO:0008006" key="5">
    <source>
        <dbReference type="Google" id="ProtNLM"/>
    </source>
</evidence>
<dbReference type="AlphaFoldDB" id="A0A4Q7MFN4"/>
<keyword evidence="2" id="KW-0732">Signal</keyword>
<evidence type="ECO:0000256" key="1">
    <source>
        <dbReference type="SAM" id="MobiDB-lite"/>
    </source>
</evidence>
<evidence type="ECO:0000256" key="2">
    <source>
        <dbReference type="SAM" id="SignalP"/>
    </source>
</evidence>
<sequence length="67" mass="6692">MKKLLFVFAVAAFAACNDSATTEAPKTDSSAIQTAPEAAPATTDSAAQKVDSTVVADTTKPAAAPAH</sequence>
<evidence type="ECO:0000313" key="3">
    <source>
        <dbReference type="EMBL" id="RZS66944.1"/>
    </source>
</evidence>
<evidence type="ECO:0000313" key="4">
    <source>
        <dbReference type="Proteomes" id="UP000293874"/>
    </source>
</evidence>
<organism evidence="3 4">
    <name type="scientific">Pseudobacter ginsenosidimutans</name>
    <dbReference type="NCBI Taxonomy" id="661488"/>
    <lineage>
        <taxon>Bacteria</taxon>
        <taxon>Pseudomonadati</taxon>
        <taxon>Bacteroidota</taxon>
        <taxon>Chitinophagia</taxon>
        <taxon>Chitinophagales</taxon>
        <taxon>Chitinophagaceae</taxon>
        <taxon>Pseudobacter</taxon>
    </lineage>
</organism>
<dbReference type="EMBL" id="SGXA01000004">
    <property type="protein sequence ID" value="RZS66944.1"/>
    <property type="molecule type" value="Genomic_DNA"/>
</dbReference>
<gene>
    <name evidence="3" type="ORF">EV199_5328</name>
</gene>
<accession>A0A4Q7MFN4</accession>
<reference evidence="3 4" key="1">
    <citation type="submission" date="2019-02" db="EMBL/GenBank/DDBJ databases">
        <title>Genomic Encyclopedia of Type Strains, Phase IV (KMG-IV): sequencing the most valuable type-strain genomes for metagenomic binning, comparative biology and taxonomic classification.</title>
        <authorList>
            <person name="Goeker M."/>
        </authorList>
    </citation>
    <scope>NUCLEOTIDE SEQUENCE [LARGE SCALE GENOMIC DNA]</scope>
    <source>
        <strain evidence="3 4">DSM 18116</strain>
    </source>
</reference>
<dbReference type="RefSeq" id="WP_130543836.1">
    <property type="nucleotide sequence ID" value="NZ_CP042431.1"/>
</dbReference>
<keyword evidence="4" id="KW-1185">Reference proteome</keyword>
<proteinExistence type="predicted"/>
<feature type="signal peptide" evidence="2">
    <location>
        <begin position="1"/>
        <end position="20"/>
    </location>
</feature>
<feature type="region of interest" description="Disordered" evidence="1">
    <location>
        <begin position="21"/>
        <end position="67"/>
    </location>
</feature>
<comment type="caution">
    <text evidence="3">The sequence shown here is derived from an EMBL/GenBank/DDBJ whole genome shotgun (WGS) entry which is preliminary data.</text>
</comment>
<feature type="compositionally biased region" description="Polar residues" evidence="1">
    <location>
        <begin position="21"/>
        <end position="33"/>
    </location>
</feature>
<dbReference type="PROSITE" id="PS51257">
    <property type="entry name" value="PROKAR_LIPOPROTEIN"/>
    <property type="match status" value="1"/>
</dbReference>